<name>A0A7D4CNH2_9BACL</name>
<dbReference type="EMBL" id="CP048104">
    <property type="protein sequence ID" value="QKG84818.1"/>
    <property type="molecule type" value="Genomic_DNA"/>
</dbReference>
<dbReference type="AlphaFoldDB" id="A0A7D4CNH2"/>
<dbReference type="Gene3D" id="3.30.450.40">
    <property type="match status" value="1"/>
</dbReference>
<keyword evidence="2" id="KW-1185">Reference proteome</keyword>
<reference evidence="1 2" key="1">
    <citation type="submission" date="2020-01" db="EMBL/GenBank/DDBJ databases">
        <authorList>
            <person name="Gulvik C.A."/>
            <person name="Batra D.G."/>
        </authorList>
    </citation>
    <scope>NUCLEOTIDE SEQUENCE [LARGE SCALE GENOMIC DNA]</scope>
    <source>
        <strain evidence="1 2">W9323</strain>
    </source>
</reference>
<evidence type="ECO:0000313" key="2">
    <source>
        <dbReference type="Proteomes" id="UP000503088"/>
    </source>
</evidence>
<accession>A0A7D4CNH2</accession>
<proteinExistence type="predicted"/>
<dbReference type="InterPro" id="IPR029016">
    <property type="entry name" value="GAF-like_dom_sf"/>
</dbReference>
<gene>
    <name evidence="1" type="ORF">GXN76_10255</name>
</gene>
<dbReference type="SUPFAM" id="SSF55781">
    <property type="entry name" value="GAF domain-like"/>
    <property type="match status" value="1"/>
</dbReference>
<organism evidence="1 2">
    <name type="scientific">Kroppenstedtia pulmonis</name>
    <dbReference type="NCBI Taxonomy" id="1380685"/>
    <lineage>
        <taxon>Bacteria</taxon>
        <taxon>Bacillati</taxon>
        <taxon>Bacillota</taxon>
        <taxon>Bacilli</taxon>
        <taxon>Bacillales</taxon>
        <taxon>Thermoactinomycetaceae</taxon>
        <taxon>Kroppenstedtia</taxon>
    </lineage>
</organism>
<dbReference type="Proteomes" id="UP000503088">
    <property type="component" value="Chromosome"/>
</dbReference>
<evidence type="ECO:0000313" key="1">
    <source>
        <dbReference type="EMBL" id="QKG84818.1"/>
    </source>
</evidence>
<dbReference type="RefSeq" id="WP_173222880.1">
    <property type="nucleotide sequence ID" value="NZ_CP048104.1"/>
</dbReference>
<protein>
    <recommendedName>
        <fullName evidence="3">GAF domain-containing protein</fullName>
    </recommendedName>
</protein>
<evidence type="ECO:0008006" key="3">
    <source>
        <dbReference type="Google" id="ProtNLM"/>
    </source>
</evidence>
<dbReference type="KEGG" id="kpul:GXN76_10255"/>
<sequence>MTLMRKADLLDEIRAEIGVVSDGLNGDITELFEFTVQSLYRKVPAYQCVGVYLVSNGKFRCMCQAGQRYLSPIIPFGEGLHSLAAARGGVVREQSENRTEVYVPFYRGHHLIGELVMIGEPGESIDEEDISLFCEIASLFESKVEECSP</sequence>